<dbReference type="EMBL" id="STGU01000001">
    <property type="protein sequence ID" value="THV38961.1"/>
    <property type="molecule type" value="Genomic_DNA"/>
</dbReference>
<accession>A0A4S8Q6M8</accession>
<dbReference type="Proteomes" id="UP000307378">
    <property type="component" value="Unassembled WGS sequence"/>
</dbReference>
<dbReference type="Pfam" id="PF13490">
    <property type="entry name" value="zf-HC2"/>
    <property type="match status" value="1"/>
</dbReference>
<comment type="caution">
    <text evidence="2">The sequence shown here is derived from an EMBL/GenBank/DDBJ whole genome shotgun (WGS) entry which is preliminary data.</text>
</comment>
<feature type="domain" description="Putative zinc-finger" evidence="1">
    <location>
        <begin position="3"/>
        <end position="36"/>
    </location>
</feature>
<evidence type="ECO:0000259" key="1">
    <source>
        <dbReference type="Pfam" id="PF13490"/>
    </source>
</evidence>
<dbReference type="InterPro" id="IPR027383">
    <property type="entry name" value="Znf_put"/>
</dbReference>
<evidence type="ECO:0000313" key="3">
    <source>
        <dbReference type="Proteomes" id="UP000307378"/>
    </source>
</evidence>
<sequence length="64" mass="6999">MMCENATKLASDELDRGLSIRETVGLRLHLMKCGACSGFAKQIGVLRKATRRYVATDASDPGER</sequence>
<evidence type="ECO:0000313" key="2">
    <source>
        <dbReference type="EMBL" id="THV38961.1"/>
    </source>
</evidence>
<gene>
    <name evidence="2" type="ORF">FAA86_00895</name>
</gene>
<proteinExistence type="predicted"/>
<organism evidence="2 3">
    <name type="scientific">Rhizobium rosettiformans W3</name>
    <dbReference type="NCBI Taxonomy" id="538378"/>
    <lineage>
        <taxon>Bacteria</taxon>
        <taxon>Pseudomonadati</taxon>
        <taxon>Pseudomonadota</taxon>
        <taxon>Alphaproteobacteria</taxon>
        <taxon>Hyphomicrobiales</taxon>
        <taxon>Rhizobiaceae</taxon>
        <taxon>Rhizobium/Agrobacterium group</taxon>
        <taxon>Rhizobium</taxon>
    </lineage>
</organism>
<reference evidence="2 3" key="1">
    <citation type="submission" date="2019-04" db="EMBL/GenBank/DDBJ databases">
        <title>genome sequence of strain W3.</title>
        <authorList>
            <person name="Gao J."/>
            <person name="Sun J."/>
        </authorList>
    </citation>
    <scope>NUCLEOTIDE SEQUENCE [LARGE SCALE GENOMIC DNA]</scope>
    <source>
        <strain evidence="2 3">W3</strain>
    </source>
</reference>
<dbReference type="RefSeq" id="WP_113375837.1">
    <property type="nucleotide sequence ID" value="NZ_STGU01000001.1"/>
</dbReference>
<dbReference type="AlphaFoldDB" id="A0A4S8Q6M8"/>
<protein>
    <submittedName>
        <fullName evidence="2">Zf-HC2 domain-containing protein</fullName>
    </submittedName>
</protein>
<name>A0A4S8Q6M8_9HYPH</name>